<evidence type="ECO:0000256" key="2">
    <source>
        <dbReference type="SAM" id="Phobius"/>
    </source>
</evidence>
<evidence type="ECO:0000259" key="3">
    <source>
        <dbReference type="PROSITE" id="PS50191"/>
    </source>
</evidence>
<keyword evidence="2" id="KW-0472">Membrane</keyword>
<dbReference type="SUPFAM" id="SSF52087">
    <property type="entry name" value="CRAL/TRIO domain"/>
    <property type="match status" value="1"/>
</dbReference>
<evidence type="ECO:0000313" key="4">
    <source>
        <dbReference type="EMBL" id="KAG2208516.1"/>
    </source>
</evidence>
<dbReference type="PROSITE" id="PS50191">
    <property type="entry name" value="CRAL_TRIO"/>
    <property type="match status" value="1"/>
</dbReference>
<comment type="caution">
    <text evidence="4">The sequence shown here is derived from an EMBL/GenBank/DDBJ whole genome shotgun (WGS) entry which is preliminary data.</text>
</comment>
<dbReference type="Proteomes" id="UP000603453">
    <property type="component" value="Unassembled WGS sequence"/>
</dbReference>
<feature type="domain" description="CRAL-TRIO" evidence="3">
    <location>
        <begin position="99"/>
        <end position="262"/>
    </location>
</feature>
<reference evidence="4" key="1">
    <citation type="submission" date="2020-12" db="EMBL/GenBank/DDBJ databases">
        <title>Metabolic potential, ecology and presence of endohyphal bacteria is reflected in genomic diversity of Mucoromycotina.</title>
        <authorList>
            <person name="Muszewska A."/>
            <person name="Okrasinska A."/>
            <person name="Steczkiewicz K."/>
            <person name="Drgas O."/>
            <person name="Orlowska M."/>
            <person name="Perlinska-Lenart U."/>
            <person name="Aleksandrzak-Piekarczyk T."/>
            <person name="Szatraj K."/>
            <person name="Zielenkiewicz U."/>
            <person name="Pilsyk S."/>
            <person name="Malc E."/>
            <person name="Mieczkowski P."/>
            <person name="Kruszewska J.S."/>
            <person name="Biernat P."/>
            <person name="Pawlowska J."/>
        </authorList>
    </citation>
    <scope>NUCLEOTIDE SEQUENCE</scope>
    <source>
        <strain evidence="4">WA0000017839</strain>
    </source>
</reference>
<keyword evidence="2" id="KW-1133">Transmembrane helix</keyword>
<keyword evidence="5" id="KW-1185">Reference proteome</keyword>
<dbReference type="InterPro" id="IPR001251">
    <property type="entry name" value="CRAL-TRIO_dom"/>
</dbReference>
<dbReference type="Gene3D" id="3.40.525.10">
    <property type="entry name" value="CRAL-TRIO lipid binding domain"/>
    <property type="match status" value="1"/>
</dbReference>
<feature type="transmembrane region" description="Helical" evidence="2">
    <location>
        <begin position="511"/>
        <end position="535"/>
    </location>
</feature>
<dbReference type="PANTHER" id="PTHR46590">
    <property type="entry name" value="PHOSPHATIDYLINOSITOL TRANSFER PROTEIN CSR1-RELATED"/>
    <property type="match status" value="1"/>
</dbReference>
<organism evidence="4 5">
    <name type="scientific">Mucor saturninus</name>
    <dbReference type="NCBI Taxonomy" id="64648"/>
    <lineage>
        <taxon>Eukaryota</taxon>
        <taxon>Fungi</taxon>
        <taxon>Fungi incertae sedis</taxon>
        <taxon>Mucoromycota</taxon>
        <taxon>Mucoromycotina</taxon>
        <taxon>Mucoromycetes</taxon>
        <taxon>Mucorales</taxon>
        <taxon>Mucorineae</taxon>
        <taxon>Mucoraceae</taxon>
        <taxon>Mucor</taxon>
    </lineage>
</organism>
<gene>
    <name evidence="4" type="ORF">INT47_010212</name>
</gene>
<dbReference type="CDD" id="cd00170">
    <property type="entry name" value="SEC14"/>
    <property type="match status" value="1"/>
</dbReference>
<dbReference type="SMART" id="SM00516">
    <property type="entry name" value="SEC14"/>
    <property type="match status" value="1"/>
</dbReference>
<dbReference type="AlphaFoldDB" id="A0A8H7RF82"/>
<dbReference type="Pfam" id="PF00650">
    <property type="entry name" value="CRAL_TRIO"/>
    <property type="match status" value="1"/>
</dbReference>
<dbReference type="EMBL" id="JAEPRD010000019">
    <property type="protein sequence ID" value="KAG2208516.1"/>
    <property type="molecule type" value="Genomic_DNA"/>
</dbReference>
<accession>A0A8H7RF82</accession>
<feature type="transmembrane region" description="Helical" evidence="2">
    <location>
        <begin position="469"/>
        <end position="491"/>
    </location>
</feature>
<evidence type="ECO:0000256" key="1">
    <source>
        <dbReference type="SAM" id="Coils"/>
    </source>
</evidence>
<protein>
    <recommendedName>
        <fullName evidence="3">CRAL-TRIO domain-containing protein</fullName>
    </recommendedName>
</protein>
<proteinExistence type="predicted"/>
<evidence type="ECO:0000313" key="5">
    <source>
        <dbReference type="Proteomes" id="UP000603453"/>
    </source>
</evidence>
<feature type="coiled-coil region" evidence="1">
    <location>
        <begin position="27"/>
        <end position="54"/>
    </location>
</feature>
<dbReference type="OrthoDB" id="75724at2759"/>
<dbReference type="PANTHER" id="PTHR46590:SF4">
    <property type="entry name" value="CRAL-TRIO DOMAIN-CONTAINING PROTEIN"/>
    <property type="match status" value="1"/>
</dbReference>
<keyword evidence="2" id="KW-0812">Transmembrane</keyword>
<keyword evidence="1" id="KW-0175">Coiled coil</keyword>
<dbReference type="InterPro" id="IPR036865">
    <property type="entry name" value="CRAL-TRIO_dom_sf"/>
</dbReference>
<name>A0A8H7RF82_9FUNG</name>
<sequence length="546" mass="62764">MLRVARETSILFNDEYLNYQPSIQKVQERIQKDIELLQLEADDYKDAVDFCNDRDTEFNQDKTIERLIDTIQWRIENRVARMTYRSIAPEFFEEPFAFFYKEDLIGRPIAVIQMRYFPKFKDKTKTLADYMQPFACLVMEMARQITRDLTRKNENDQVTDKPVLVSQIAIIIDITKAPFVPIDSNLIQMLLNINNSRFPGFVGSVYVMNFGWMYQGIWQVVKLVLSEQAKARVSFTTAEEMKQIIGQDNLLRALGGNSDYNWSLESDAMLDLYATEKRFVIDSPLSPSSPIMLSTRTSRSSSVSSIESGIFFDAPQYLSRRQSSNFDAIRSTYTSACPSVYGTPGSLTPINAYQNRQQITSRTPSEPRYFLNGFHMGDTFLTSFFRATSNPTNPILDGNDLTERLNQLISEEAHDDFILDDSMLLIKSSAPHFPHMLPNNHPHSLHVTSPLKLQLVRAEQKMMRWTRKLFHFSFAYKGAVYWVLLYCFLRGPVEHNLKKALTKFMTGSTQQIAYTTVGITATVAAVLSTSFSSSLQNNNNNKRIRR</sequence>
<dbReference type="InterPro" id="IPR052432">
    <property type="entry name" value="PITP/CRAL-TRIO"/>
</dbReference>